<dbReference type="OrthoDB" id="2691485at2"/>
<dbReference type="EMBL" id="FODJ01000001">
    <property type="protein sequence ID" value="SEN44351.1"/>
    <property type="molecule type" value="Genomic_DNA"/>
</dbReference>
<proteinExistence type="predicted"/>
<dbReference type="STRING" id="872970.SAMN04488134_10192"/>
<dbReference type="InterPro" id="IPR023351">
    <property type="entry name" value="YppE-like_sf"/>
</dbReference>
<evidence type="ECO:0000313" key="2">
    <source>
        <dbReference type="Proteomes" id="UP000199300"/>
    </source>
</evidence>
<dbReference type="Proteomes" id="UP000199300">
    <property type="component" value="Unassembled WGS sequence"/>
</dbReference>
<keyword evidence="2" id="KW-1185">Reference proteome</keyword>
<gene>
    <name evidence="1" type="ORF">SAMN04488134_10192</name>
</gene>
<dbReference type="AlphaFoldDB" id="A0A1H8GJJ7"/>
<dbReference type="Pfam" id="PF08807">
    <property type="entry name" value="DUF1798"/>
    <property type="match status" value="1"/>
</dbReference>
<evidence type="ECO:0000313" key="1">
    <source>
        <dbReference type="EMBL" id="SEN44351.1"/>
    </source>
</evidence>
<dbReference type="Gene3D" id="1.20.120.440">
    <property type="entry name" value="YppE-like"/>
    <property type="match status" value="1"/>
</dbReference>
<dbReference type="RefSeq" id="WP_091493502.1">
    <property type="nucleotide sequence ID" value="NZ_FODJ01000001.1"/>
</dbReference>
<sequence length="117" mass="14083">MLMEITIQLEAAKDILKQHFLTSEQPEEKKDPVFFDFVKKKTEPLFDQIECWEEEALRLAKNREISVHPQLIQSTRENFELILMHSFYIDVKLQRYMELHQAIDYVFLLIKNDIAKQ</sequence>
<reference evidence="1 2" key="1">
    <citation type="submission" date="2016-10" db="EMBL/GenBank/DDBJ databases">
        <authorList>
            <person name="de Groot N.N."/>
        </authorList>
    </citation>
    <scope>NUCLEOTIDE SEQUENCE [LARGE SCALE GENOMIC DNA]</scope>
    <source>
        <strain evidence="1 2">CGMCC 1.10434</strain>
    </source>
</reference>
<dbReference type="SUPFAM" id="SSF140415">
    <property type="entry name" value="YppE-like"/>
    <property type="match status" value="1"/>
</dbReference>
<name>A0A1H8GJJ7_9BACI</name>
<protein>
    <recommendedName>
        <fullName evidence="3">DUF1798 family protein</fullName>
    </recommendedName>
</protein>
<evidence type="ECO:0008006" key="3">
    <source>
        <dbReference type="Google" id="ProtNLM"/>
    </source>
</evidence>
<dbReference type="InterPro" id="IPR014913">
    <property type="entry name" value="YppE-like"/>
</dbReference>
<accession>A0A1H8GJJ7</accession>
<organism evidence="1 2">
    <name type="scientific">Amphibacillus marinus</name>
    <dbReference type="NCBI Taxonomy" id="872970"/>
    <lineage>
        <taxon>Bacteria</taxon>
        <taxon>Bacillati</taxon>
        <taxon>Bacillota</taxon>
        <taxon>Bacilli</taxon>
        <taxon>Bacillales</taxon>
        <taxon>Bacillaceae</taxon>
        <taxon>Amphibacillus</taxon>
    </lineage>
</organism>